<dbReference type="InterPro" id="IPR005583">
    <property type="entry name" value="YaaA"/>
</dbReference>
<proteinExistence type="inferred from homology"/>
<feature type="region of interest" description="Disordered" evidence="1">
    <location>
        <begin position="365"/>
        <end position="385"/>
    </location>
</feature>
<dbReference type="Pfam" id="PF03883">
    <property type="entry name" value="H2O2_YaaD"/>
    <property type="match status" value="1"/>
</dbReference>
<dbReference type="HAMAP" id="MF_00652">
    <property type="entry name" value="UPF0246"/>
    <property type="match status" value="1"/>
</dbReference>
<feature type="chain" id="PRO_5031526858" evidence="2">
    <location>
        <begin position="21"/>
        <end position="385"/>
    </location>
</feature>
<dbReference type="EMBL" id="HBFR01022911">
    <property type="protein sequence ID" value="CAD8889247.1"/>
    <property type="molecule type" value="Transcribed_RNA"/>
</dbReference>
<feature type="region of interest" description="Disordered" evidence="1">
    <location>
        <begin position="53"/>
        <end position="81"/>
    </location>
</feature>
<dbReference type="GO" id="GO:0005829">
    <property type="term" value="C:cytosol"/>
    <property type="evidence" value="ECO:0007669"/>
    <property type="project" value="TreeGrafter"/>
</dbReference>
<evidence type="ECO:0000256" key="2">
    <source>
        <dbReference type="SAM" id="SignalP"/>
    </source>
</evidence>
<dbReference type="PANTHER" id="PTHR30283:SF4">
    <property type="entry name" value="PEROXIDE STRESS RESISTANCE PROTEIN YAAA"/>
    <property type="match status" value="1"/>
</dbReference>
<dbReference type="PANTHER" id="PTHR30283">
    <property type="entry name" value="PEROXIDE STRESS RESPONSE PROTEIN YAAA"/>
    <property type="match status" value="1"/>
</dbReference>
<organism evidence="3">
    <name type="scientific">Corethron hystrix</name>
    <dbReference type="NCBI Taxonomy" id="216773"/>
    <lineage>
        <taxon>Eukaryota</taxon>
        <taxon>Sar</taxon>
        <taxon>Stramenopiles</taxon>
        <taxon>Ochrophyta</taxon>
        <taxon>Bacillariophyta</taxon>
        <taxon>Coscinodiscophyceae</taxon>
        <taxon>Corethrophycidae</taxon>
        <taxon>Corethrales</taxon>
        <taxon>Corethraceae</taxon>
        <taxon>Corethron</taxon>
    </lineage>
</organism>
<evidence type="ECO:0000313" key="3">
    <source>
        <dbReference type="EMBL" id="CAD8889247.1"/>
    </source>
</evidence>
<evidence type="ECO:0000256" key="1">
    <source>
        <dbReference type="SAM" id="MobiDB-lite"/>
    </source>
</evidence>
<gene>
    <name evidence="3" type="ORF">CHYS00102_LOCUS16450</name>
</gene>
<dbReference type="GO" id="GO:0033194">
    <property type="term" value="P:response to hydroperoxide"/>
    <property type="evidence" value="ECO:0007669"/>
    <property type="project" value="TreeGrafter"/>
</dbReference>
<protein>
    <submittedName>
        <fullName evidence="3">Uncharacterized protein</fullName>
    </submittedName>
</protein>
<dbReference type="AlphaFoldDB" id="A0A7S1FTV0"/>
<feature type="signal peptide" evidence="2">
    <location>
        <begin position="1"/>
        <end position="20"/>
    </location>
</feature>
<name>A0A7S1FTV0_9STRA</name>
<keyword evidence="2" id="KW-0732">Signal</keyword>
<accession>A0A7S1FTV0</accession>
<sequence length="385" mass="42394">MLSWRSKTIFFMLELRRALSFHVITRQRYPYLNFAHFDTEIRQKIYRNHKIIAKMNRSERQRPNNGSVLPPKRRRHTSGAASMKNTIDDDAEIDIAGPMMILSPAKTLDLSPLDAAALASLPLSPTHPSCDSGRTAAVVEAVVKAGKSKGWKKVLGVSDSLASVAAQYWKDFSADVALAPASSTKPALFAFDGPAYRAVSASSCSSDALAYLQINLRIIDPVHGALRPLDAIQPYRLEMATRDLNMDGATGKGGLAKYWAPAVTRALAEVLKKRPEEQRVVLNLASDEYSAAVDPDSLPVGTRFVKAVFQQEGKVIAVHAKAARGMMVRYVGEQKVMDVEQVKSFDLEGYGFVEDRSTEDCFVFDRKKPKPKPKKKAGAAVKKTK</sequence>
<reference evidence="3" key="1">
    <citation type="submission" date="2021-01" db="EMBL/GenBank/DDBJ databases">
        <authorList>
            <person name="Corre E."/>
            <person name="Pelletier E."/>
            <person name="Niang G."/>
            <person name="Scheremetjew M."/>
            <person name="Finn R."/>
            <person name="Kale V."/>
            <person name="Holt S."/>
            <person name="Cochrane G."/>
            <person name="Meng A."/>
            <person name="Brown T."/>
            <person name="Cohen L."/>
        </authorList>
    </citation>
    <scope>NUCLEOTIDE SEQUENCE</scope>
    <source>
        <strain evidence="3">308</strain>
    </source>
</reference>
<feature type="compositionally biased region" description="Basic residues" evidence="1">
    <location>
        <begin position="367"/>
        <end position="385"/>
    </location>
</feature>